<dbReference type="InterPro" id="IPR000477">
    <property type="entry name" value="RT_dom"/>
</dbReference>
<evidence type="ECO:0000313" key="2">
    <source>
        <dbReference type="EMBL" id="KAF6474849.1"/>
    </source>
</evidence>
<name>A0A7J8HSI7_ROUAE</name>
<evidence type="ECO:0000313" key="3">
    <source>
        <dbReference type="Proteomes" id="UP000593571"/>
    </source>
</evidence>
<protein>
    <recommendedName>
        <fullName evidence="1">Reverse transcriptase domain-containing protein</fullName>
    </recommendedName>
</protein>
<reference evidence="2 3" key="1">
    <citation type="journal article" date="2020" name="Nature">
        <title>Six reference-quality genomes reveal evolution of bat adaptations.</title>
        <authorList>
            <person name="Jebb D."/>
            <person name="Huang Z."/>
            <person name="Pippel M."/>
            <person name="Hughes G.M."/>
            <person name="Lavrichenko K."/>
            <person name="Devanna P."/>
            <person name="Winkler S."/>
            <person name="Jermiin L.S."/>
            <person name="Skirmuntt E.C."/>
            <person name="Katzourakis A."/>
            <person name="Burkitt-Gray L."/>
            <person name="Ray D.A."/>
            <person name="Sullivan K.A.M."/>
            <person name="Roscito J.G."/>
            <person name="Kirilenko B.M."/>
            <person name="Davalos L.M."/>
            <person name="Corthals A.P."/>
            <person name="Power M.L."/>
            <person name="Jones G."/>
            <person name="Ransome R.D."/>
            <person name="Dechmann D.K.N."/>
            <person name="Locatelli A.G."/>
            <person name="Puechmaille S.J."/>
            <person name="Fedrigo O."/>
            <person name="Jarvis E.D."/>
            <person name="Hiller M."/>
            <person name="Vernes S.C."/>
            <person name="Myers E.W."/>
            <person name="Teeling E.C."/>
        </authorList>
    </citation>
    <scope>NUCLEOTIDE SEQUENCE [LARGE SCALE GENOMIC DNA]</scope>
    <source>
        <strain evidence="2">MRouAeg1</strain>
        <tissue evidence="2">Muscle</tissue>
    </source>
</reference>
<feature type="domain" description="Reverse transcriptase" evidence="1">
    <location>
        <begin position="98"/>
        <end position="135"/>
    </location>
</feature>
<sequence length="135" mass="15653">MTDITKIQRIMHEYYEKVYNAKVNNLEQMDQYLEKYNLPTLNPEDLGNLNSSISSMEIETIIKNLPKNKSPGPGDFTSEFNQTFKEAFIPILLKLVQKIEEEAILPNSFYEANITLIPKPGEDNPRKENYRPILS</sequence>
<dbReference type="PROSITE" id="PS50878">
    <property type="entry name" value="RT_POL"/>
    <property type="match status" value="1"/>
</dbReference>
<keyword evidence="3" id="KW-1185">Reference proteome</keyword>
<accession>A0A7J8HSI7</accession>
<dbReference type="AlphaFoldDB" id="A0A7J8HSI7"/>
<dbReference type="Proteomes" id="UP000593571">
    <property type="component" value="Unassembled WGS sequence"/>
</dbReference>
<proteinExistence type="predicted"/>
<dbReference type="EMBL" id="JACASE010000004">
    <property type="protein sequence ID" value="KAF6474849.1"/>
    <property type="molecule type" value="Genomic_DNA"/>
</dbReference>
<gene>
    <name evidence="2" type="ORF">HJG63_010982</name>
</gene>
<organism evidence="2 3">
    <name type="scientific">Rousettus aegyptiacus</name>
    <name type="common">Egyptian fruit bat</name>
    <name type="synonym">Pteropus aegyptiacus</name>
    <dbReference type="NCBI Taxonomy" id="9407"/>
    <lineage>
        <taxon>Eukaryota</taxon>
        <taxon>Metazoa</taxon>
        <taxon>Chordata</taxon>
        <taxon>Craniata</taxon>
        <taxon>Vertebrata</taxon>
        <taxon>Euteleostomi</taxon>
        <taxon>Mammalia</taxon>
        <taxon>Eutheria</taxon>
        <taxon>Laurasiatheria</taxon>
        <taxon>Chiroptera</taxon>
        <taxon>Yinpterochiroptera</taxon>
        <taxon>Pteropodoidea</taxon>
        <taxon>Pteropodidae</taxon>
        <taxon>Rousettinae</taxon>
        <taxon>Rousettus</taxon>
    </lineage>
</organism>
<dbReference type="PANTHER" id="PTHR19446">
    <property type="entry name" value="REVERSE TRANSCRIPTASES"/>
    <property type="match status" value="1"/>
</dbReference>
<comment type="caution">
    <text evidence="2">The sequence shown here is derived from an EMBL/GenBank/DDBJ whole genome shotgun (WGS) entry which is preliminary data.</text>
</comment>
<evidence type="ECO:0000259" key="1">
    <source>
        <dbReference type="PROSITE" id="PS50878"/>
    </source>
</evidence>